<dbReference type="Pfam" id="PF07411">
    <property type="entry name" value="DUF1508"/>
    <property type="match status" value="1"/>
</dbReference>
<dbReference type="InterPro" id="IPR010879">
    <property type="entry name" value="DUF1508"/>
</dbReference>
<dbReference type="InterPro" id="IPR036913">
    <property type="entry name" value="YegP-like_sf"/>
</dbReference>
<comment type="caution">
    <text evidence="2">The sequence shown here is derived from an EMBL/GenBank/DDBJ whole genome shotgun (WGS) entry which is preliminary data.</text>
</comment>
<evidence type="ECO:0000313" key="3">
    <source>
        <dbReference type="Proteomes" id="UP000249620"/>
    </source>
</evidence>
<reference evidence="2 3" key="1">
    <citation type="submission" date="2018-06" db="EMBL/GenBank/DDBJ databases">
        <title>Genomic Encyclopedia of Type Strains, Phase III (KMG-III): the genomes of soil and plant-associated and newly described type strains.</title>
        <authorList>
            <person name="Whitman W."/>
        </authorList>
    </citation>
    <scope>NUCLEOTIDE SEQUENCE [LARGE SCALE GENOMIC DNA]</scope>
    <source>
        <strain evidence="2 3">CGMCC 1.12398</strain>
    </source>
</reference>
<dbReference type="EMBL" id="QLMI01000002">
    <property type="protein sequence ID" value="RAK24324.1"/>
    <property type="molecule type" value="Genomic_DNA"/>
</dbReference>
<gene>
    <name evidence="2" type="ORF">B0I03_102179</name>
</gene>
<proteinExistence type="predicted"/>
<dbReference type="Proteomes" id="UP000249620">
    <property type="component" value="Unassembled WGS sequence"/>
</dbReference>
<evidence type="ECO:0000313" key="2">
    <source>
        <dbReference type="EMBL" id="RAK24324.1"/>
    </source>
</evidence>
<dbReference type="SUPFAM" id="SSF160113">
    <property type="entry name" value="YegP-like"/>
    <property type="match status" value="2"/>
</dbReference>
<dbReference type="OrthoDB" id="1439045at2"/>
<organism evidence="2 3">
    <name type="scientific">Flavobacterium aquaticum</name>
    <dbReference type="NCBI Taxonomy" id="1236486"/>
    <lineage>
        <taxon>Bacteria</taxon>
        <taxon>Pseudomonadati</taxon>
        <taxon>Bacteroidota</taxon>
        <taxon>Flavobacteriia</taxon>
        <taxon>Flavobacteriales</taxon>
        <taxon>Flavobacteriaceae</taxon>
        <taxon>Flavobacterium</taxon>
    </lineage>
</organism>
<accession>A0A327YTD7</accession>
<dbReference type="Gene3D" id="2.30.29.80">
    <property type="match status" value="1"/>
</dbReference>
<name>A0A327YTD7_9FLAO</name>
<sequence>MGTFVIAQRLSGVYKYEFVSRKGKTIFTSNDFELRFECEEEIEKLKSSLERCVFMRFKSSSGKFFFRLILDGHEIAVSRRYTTQLLLQKGIDEIVKYADKAEFLDFSSAEDIFGSSE</sequence>
<feature type="domain" description="DUF1508" evidence="1">
    <location>
        <begin position="60"/>
        <end position="103"/>
    </location>
</feature>
<evidence type="ECO:0000259" key="1">
    <source>
        <dbReference type="Pfam" id="PF07411"/>
    </source>
</evidence>
<keyword evidence="3" id="KW-1185">Reference proteome</keyword>
<protein>
    <recommendedName>
        <fullName evidence="1">DUF1508 domain-containing protein</fullName>
    </recommendedName>
</protein>
<dbReference type="AlphaFoldDB" id="A0A327YTD7"/>